<reference evidence="7 8" key="1">
    <citation type="submission" date="2014-04" db="EMBL/GenBank/DDBJ databases">
        <authorList>
            <consortium name="DOE Joint Genome Institute"/>
            <person name="Kuo A."/>
            <person name="Ruytinx J."/>
            <person name="Rineau F."/>
            <person name="Colpaert J."/>
            <person name="Kohler A."/>
            <person name="Nagy L.G."/>
            <person name="Floudas D."/>
            <person name="Copeland A."/>
            <person name="Barry K.W."/>
            <person name="Cichocki N."/>
            <person name="Veneault-Fourrey C."/>
            <person name="LaButti K."/>
            <person name="Lindquist E.A."/>
            <person name="Lipzen A."/>
            <person name="Lundell T."/>
            <person name="Morin E."/>
            <person name="Murat C."/>
            <person name="Sun H."/>
            <person name="Tunlid A."/>
            <person name="Henrissat B."/>
            <person name="Grigoriev I.V."/>
            <person name="Hibbett D.S."/>
            <person name="Martin F."/>
            <person name="Nordberg H.P."/>
            <person name="Cantor M.N."/>
            <person name="Hua S.X."/>
        </authorList>
    </citation>
    <scope>NUCLEOTIDE SEQUENCE [LARGE SCALE GENOMIC DNA]</scope>
    <source>
        <strain evidence="7 8">UH-Slu-Lm8-n1</strain>
    </source>
</reference>
<feature type="compositionally biased region" description="Polar residues" evidence="5">
    <location>
        <begin position="218"/>
        <end position="231"/>
    </location>
</feature>
<dbReference type="PROSITE" id="PS00463">
    <property type="entry name" value="ZN2_CY6_FUNGAL_1"/>
    <property type="match status" value="1"/>
</dbReference>
<evidence type="ECO:0000256" key="3">
    <source>
        <dbReference type="ARBA" id="ARBA00023163"/>
    </source>
</evidence>
<dbReference type="STRING" id="930992.A0A0D0A073"/>
<keyword evidence="3" id="KW-0804">Transcription</keyword>
<dbReference type="Proteomes" id="UP000054485">
    <property type="component" value="Unassembled WGS sequence"/>
</dbReference>
<proteinExistence type="predicted"/>
<keyword evidence="8" id="KW-1185">Reference proteome</keyword>
<feature type="region of interest" description="Disordered" evidence="5">
    <location>
        <begin position="245"/>
        <end position="280"/>
    </location>
</feature>
<dbReference type="GO" id="GO:0008270">
    <property type="term" value="F:zinc ion binding"/>
    <property type="evidence" value="ECO:0007669"/>
    <property type="project" value="InterPro"/>
</dbReference>
<feature type="compositionally biased region" description="Low complexity" evidence="5">
    <location>
        <begin position="250"/>
        <end position="264"/>
    </location>
</feature>
<evidence type="ECO:0000256" key="5">
    <source>
        <dbReference type="SAM" id="MobiDB-lite"/>
    </source>
</evidence>
<dbReference type="SUPFAM" id="SSF57701">
    <property type="entry name" value="Zn2/Cys6 DNA-binding domain"/>
    <property type="match status" value="1"/>
</dbReference>
<dbReference type="PANTHER" id="PTHR31069">
    <property type="entry name" value="OLEATE-ACTIVATED TRANSCRIPTION FACTOR 1-RELATED"/>
    <property type="match status" value="1"/>
</dbReference>
<dbReference type="Pfam" id="PF00172">
    <property type="entry name" value="Zn_clus"/>
    <property type="match status" value="1"/>
</dbReference>
<evidence type="ECO:0000259" key="6">
    <source>
        <dbReference type="PROSITE" id="PS50048"/>
    </source>
</evidence>
<dbReference type="EMBL" id="KN835216">
    <property type="protein sequence ID" value="KIK43310.1"/>
    <property type="molecule type" value="Genomic_DNA"/>
</dbReference>
<feature type="domain" description="Zn(2)-C6 fungal-type" evidence="6">
    <location>
        <begin position="107"/>
        <end position="137"/>
    </location>
</feature>
<gene>
    <name evidence="7" type="ORF">CY34DRAFT_719859</name>
</gene>
<reference evidence="8" key="2">
    <citation type="submission" date="2015-01" db="EMBL/GenBank/DDBJ databases">
        <title>Evolutionary Origins and Diversification of the Mycorrhizal Mutualists.</title>
        <authorList>
            <consortium name="DOE Joint Genome Institute"/>
            <consortium name="Mycorrhizal Genomics Consortium"/>
            <person name="Kohler A."/>
            <person name="Kuo A."/>
            <person name="Nagy L.G."/>
            <person name="Floudas D."/>
            <person name="Copeland A."/>
            <person name="Barry K.W."/>
            <person name="Cichocki N."/>
            <person name="Veneault-Fourrey C."/>
            <person name="LaButti K."/>
            <person name="Lindquist E.A."/>
            <person name="Lipzen A."/>
            <person name="Lundell T."/>
            <person name="Morin E."/>
            <person name="Murat C."/>
            <person name="Riley R."/>
            <person name="Ohm R."/>
            <person name="Sun H."/>
            <person name="Tunlid A."/>
            <person name="Henrissat B."/>
            <person name="Grigoriev I.V."/>
            <person name="Hibbett D.S."/>
            <person name="Martin F."/>
        </authorList>
    </citation>
    <scope>NUCLEOTIDE SEQUENCE [LARGE SCALE GENOMIC DNA]</scope>
    <source>
        <strain evidence="8">UH-Slu-Lm8-n1</strain>
    </source>
</reference>
<name>A0A0D0A073_9AGAM</name>
<sequence length="326" mass="35347">MSTFPIYHDLVSGTGFPEFSSSAEQLSISSTPINQPLYDHQKAADLAVLGILSEDDLLAILGLQYSVVPGALPLHVGGEESVSDVRNDNDFTAAIRSKAPHPRVVHACDHCRRRKTKCSGDQPVCTSCKKRGKVCQWTPLKTTKERRSRKPYDVGFEYRPRPRAPAPAPCIVAPRATYPSVLLPNPMTIWSIEDALAAAHASAIFDASAGRSAPDCHPTTTTQTPIGWSAPTQYDVDDDVQWIPSPPSSCPSLSSDISSRGSSPPDTPSRANSIPTSTGPLCCPGEDAEQNFNDIDVFFKDLYEGLSPQWSSVLQSWPDDTEHCAQ</sequence>
<keyword evidence="1" id="KW-0805">Transcription regulation</keyword>
<dbReference type="HOGENOM" id="CLU_853046_0_0_1"/>
<dbReference type="SMART" id="SM00066">
    <property type="entry name" value="GAL4"/>
    <property type="match status" value="1"/>
</dbReference>
<dbReference type="CDD" id="cd00067">
    <property type="entry name" value="GAL4"/>
    <property type="match status" value="1"/>
</dbReference>
<dbReference type="PANTHER" id="PTHR31069:SF32">
    <property type="entry name" value="ARGININE METABOLISM REGULATION PROTEIN II"/>
    <property type="match status" value="1"/>
</dbReference>
<dbReference type="InParanoid" id="A0A0D0A073"/>
<evidence type="ECO:0000256" key="4">
    <source>
        <dbReference type="ARBA" id="ARBA00023242"/>
    </source>
</evidence>
<keyword evidence="4" id="KW-0539">Nucleus</keyword>
<dbReference type="GO" id="GO:0003677">
    <property type="term" value="F:DNA binding"/>
    <property type="evidence" value="ECO:0007669"/>
    <property type="project" value="UniProtKB-KW"/>
</dbReference>
<evidence type="ECO:0000313" key="8">
    <source>
        <dbReference type="Proteomes" id="UP000054485"/>
    </source>
</evidence>
<dbReference type="InterPro" id="IPR001138">
    <property type="entry name" value="Zn2Cys6_DnaBD"/>
</dbReference>
<dbReference type="OrthoDB" id="2399539at2759"/>
<evidence type="ECO:0000256" key="2">
    <source>
        <dbReference type="ARBA" id="ARBA00023125"/>
    </source>
</evidence>
<feature type="compositionally biased region" description="Polar residues" evidence="5">
    <location>
        <begin position="269"/>
        <end position="279"/>
    </location>
</feature>
<evidence type="ECO:0000256" key="1">
    <source>
        <dbReference type="ARBA" id="ARBA00023015"/>
    </source>
</evidence>
<accession>A0A0D0A073</accession>
<dbReference type="InterPro" id="IPR036864">
    <property type="entry name" value="Zn2-C6_fun-type_DNA-bd_sf"/>
</dbReference>
<evidence type="ECO:0000313" key="7">
    <source>
        <dbReference type="EMBL" id="KIK43310.1"/>
    </source>
</evidence>
<feature type="region of interest" description="Disordered" evidence="5">
    <location>
        <begin position="210"/>
        <end position="231"/>
    </location>
</feature>
<organism evidence="7 8">
    <name type="scientific">Suillus luteus UH-Slu-Lm8-n1</name>
    <dbReference type="NCBI Taxonomy" id="930992"/>
    <lineage>
        <taxon>Eukaryota</taxon>
        <taxon>Fungi</taxon>
        <taxon>Dikarya</taxon>
        <taxon>Basidiomycota</taxon>
        <taxon>Agaricomycotina</taxon>
        <taxon>Agaricomycetes</taxon>
        <taxon>Agaricomycetidae</taxon>
        <taxon>Boletales</taxon>
        <taxon>Suillineae</taxon>
        <taxon>Suillaceae</taxon>
        <taxon>Suillus</taxon>
    </lineage>
</organism>
<dbReference type="PROSITE" id="PS50048">
    <property type="entry name" value="ZN2_CY6_FUNGAL_2"/>
    <property type="match status" value="1"/>
</dbReference>
<dbReference type="GO" id="GO:0000981">
    <property type="term" value="F:DNA-binding transcription factor activity, RNA polymerase II-specific"/>
    <property type="evidence" value="ECO:0007669"/>
    <property type="project" value="InterPro"/>
</dbReference>
<protein>
    <recommendedName>
        <fullName evidence="6">Zn(2)-C6 fungal-type domain-containing protein</fullName>
    </recommendedName>
</protein>
<dbReference type="Gene3D" id="4.10.240.10">
    <property type="entry name" value="Zn(2)-C6 fungal-type DNA-binding domain"/>
    <property type="match status" value="1"/>
</dbReference>
<dbReference type="AlphaFoldDB" id="A0A0D0A073"/>
<keyword evidence="2" id="KW-0238">DNA-binding</keyword>
<dbReference type="InterPro" id="IPR050675">
    <property type="entry name" value="OAF3"/>
</dbReference>